<keyword evidence="6" id="KW-1185">Reference proteome</keyword>
<evidence type="ECO:0000259" key="3">
    <source>
        <dbReference type="PROSITE" id="PS50004"/>
    </source>
</evidence>
<dbReference type="PANTHER" id="PTHR10194:SF60">
    <property type="entry name" value="RAS GTPASE-ACTIVATING PROTEIN RASKOL"/>
    <property type="match status" value="1"/>
</dbReference>
<feature type="domain" description="C2" evidence="3">
    <location>
        <begin position="247"/>
        <end position="359"/>
    </location>
</feature>
<sequence length="800" mass="91456">MQECCTDESCPKMMSSPGYMYLWRDSSSKKYKKATEVSAPEYIALSIDKIESLLNDTSIFSTSGDFPKEFRKTVKDMCKKIFRVYAHVFHHHYNEVTDRKMEPNFLFAFKHFLFFAMEFRLLNEKELEPMIPWIEKSTGIDVEKYLKSKKKEKHNQKKSGESSSNPSTSSNSNNNSANDLSASSEDKQPKKRNGHKRNDSLRAEDFNLIRRRSASVMAPNDQIQSHNSNLGPNMLNTSLDSNSSATDSEKAIYAIEPNKISTLLVEVIEACNLDAKNTNDTSDGFVVLKFEGQEVKTEVIWKELNPKWNERFTFIVKNISSNLQLTVYDENRLSKAELIGVVDFNCQELADEVKHDIWLDLKNKDSNTFAGRIHLKCIFTSSESGSMGYLKKITNLNFYDTLKEFLVNTSPSVFIGLFDNNKLNVDDKIFKSLIYLTTYGDNKNTISDAFNVSVMKYIIRLEVEKTIRISQLLRSNTISTKLVGMYLKIFGQGYLKKTLQELTQKICEEDRFLECSPDTIRKEDSSVDPDAKAKENLNEIIAYARQYMQLIKNSVSNMPPDIRQITSHLREQVMKKYENVVAVSESTETNQLDSASMGTIAATSLLFLRFITPCITAPHLFQLVQTIPQKNAQRTLMLVSKILQQLANETEFSEKKEAFMVPANEFLREQKSILRSFLDDVCDVNKSGFTLRKSTDGTESEENNDRLLWSLYNIHVLFYDNDSILFPLLQESKKKGTTAPFSYFDLNNESAEELADKYDQLRKVIARLGSPPQLSLATRQKIATAFSKRSDTDIPAINLN</sequence>
<reference evidence="5 6" key="1">
    <citation type="journal article" date="2010" name="Cell">
        <title>The genome of Naegleria gruberi illuminates early eukaryotic versatility.</title>
        <authorList>
            <person name="Fritz-Laylin L.K."/>
            <person name="Prochnik S.E."/>
            <person name="Ginger M.L."/>
            <person name="Dacks J.B."/>
            <person name="Carpenter M.L."/>
            <person name="Field M.C."/>
            <person name="Kuo A."/>
            <person name="Paredez A."/>
            <person name="Chapman J."/>
            <person name="Pham J."/>
            <person name="Shu S."/>
            <person name="Neupane R."/>
            <person name="Cipriano M."/>
            <person name="Mancuso J."/>
            <person name="Tu H."/>
            <person name="Salamov A."/>
            <person name="Lindquist E."/>
            <person name="Shapiro H."/>
            <person name="Lucas S."/>
            <person name="Grigoriev I.V."/>
            <person name="Cande W.Z."/>
            <person name="Fulton C."/>
            <person name="Rokhsar D.S."/>
            <person name="Dawson S.C."/>
        </authorList>
    </citation>
    <scope>NUCLEOTIDE SEQUENCE [LARGE SCALE GENOMIC DNA]</scope>
    <source>
        <strain evidence="5 6">NEG-M</strain>
    </source>
</reference>
<dbReference type="SUPFAM" id="SSF49562">
    <property type="entry name" value="C2 domain (Calcium/lipid-binding domain, CaLB)"/>
    <property type="match status" value="1"/>
</dbReference>
<feature type="region of interest" description="Disordered" evidence="2">
    <location>
        <begin position="149"/>
        <end position="233"/>
    </location>
</feature>
<evidence type="ECO:0000313" key="6">
    <source>
        <dbReference type="Proteomes" id="UP000006671"/>
    </source>
</evidence>
<dbReference type="SMART" id="SM00239">
    <property type="entry name" value="C2"/>
    <property type="match status" value="1"/>
</dbReference>
<proteinExistence type="predicted"/>
<feature type="compositionally biased region" description="Basic and acidic residues" evidence="2">
    <location>
        <begin position="196"/>
        <end position="208"/>
    </location>
</feature>
<dbReference type="eggNOG" id="KOG0440">
    <property type="taxonomic scope" value="Eukaryota"/>
</dbReference>
<dbReference type="GO" id="GO:0005096">
    <property type="term" value="F:GTPase activator activity"/>
    <property type="evidence" value="ECO:0007669"/>
    <property type="project" value="UniProtKB-KW"/>
</dbReference>
<dbReference type="AlphaFoldDB" id="D2VM73"/>
<dbReference type="STRING" id="5762.D2VM73"/>
<dbReference type="InParanoid" id="D2VM73"/>
<dbReference type="OrthoDB" id="775356at2759"/>
<dbReference type="SMART" id="SM01388">
    <property type="entry name" value="Mob1_phocein"/>
    <property type="match status" value="1"/>
</dbReference>
<dbReference type="InterPro" id="IPR001936">
    <property type="entry name" value="RasGAP_dom"/>
</dbReference>
<dbReference type="PANTHER" id="PTHR10194">
    <property type="entry name" value="RAS GTPASE-ACTIVATING PROTEINS"/>
    <property type="match status" value="1"/>
</dbReference>
<gene>
    <name evidence="5" type="ORF">NAEGRDRAFT_50703</name>
</gene>
<name>D2VM73_NAEGR</name>
<dbReference type="OMA" id="FITPCIT"/>
<organism evidence="6">
    <name type="scientific">Naegleria gruberi</name>
    <name type="common">Amoeba</name>
    <dbReference type="NCBI Taxonomy" id="5762"/>
    <lineage>
        <taxon>Eukaryota</taxon>
        <taxon>Discoba</taxon>
        <taxon>Heterolobosea</taxon>
        <taxon>Tetramitia</taxon>
        <taxon>Eutetramitia</taxon>
        <taxon>Vahlkampfiidae</taxon>
        <taxon>Naegleria</taxon>
    </lineage>
</organism>
<evidence type="ECO:0000313" key="5">
    <source>
        <dbReference type="EMBL" id="EFC41938.1"/>
    </source>
</evidence>
<dbReference type="InterPro" id="IPR036703">
    <property type="entry name" value="MOB_kinase_act_sf"/>
</dbReference>
<dbReference type="RefSeq" id="XP_002674682.1">
    <property type="nucleotide sequence ID" value="XM_002674636.1"/>
</dbReference>
<dbReference type="InterPro" id="IPR000008">
    <property type="entry name" value="C2_dom"/>
</dbReference>
<protein>
    <submittedName>
        <fullName evidence="5">Predicted protein</fullName>
    </submittedName>
</protein>
<feature type="compositionally biased region" description="Polar residues" evidence="2">
    <location>
        <begin position="221"/>
        <end position="233"/>
    </location>
</feature>
<dbReference type="Pfam" id="PF00168">
    <property type="entry name" value="C2"/>
    <property type="match status" value="1"/>
</dbReference>
<dbReference type="InterPro" id="IPR008936">
    <property type="entry name" value="Rho_GTPase_activation_prot"/>
</dbReference>
<dbReference type="Pfam" id="PF03637">
    <property type="entry name" value="Mob1_phocein"/>
    <property type="match status" value="1"/>
</dbReference>
<accession>D2VM73</accession>
<feature type="compositionally biased region" description="Low complexity" evidence="2">
    <location>
        <begin position="161"/>
        <end position="183"/>
    </location>
</feature>
<dbReference type="SUPFAM" id="SSF101152">
    <property type="entry name" value="Mob1/phocein"/>
    <property type="match status" value="1"/>
</dbReference>
<dbReference type="InterPro" id="IPR005301">
    <property type="entry name" value="MOB_kinase_act_fam"/>
</dbReference>
<dbReference type="VEuPathDB" id="AmoebaDB:NAEGRDRAFT_50703"/>
<dbReference type="Proteomes" id="UP000006671">
    <property type="component" value="Unassembled WGS sequence"/>
</dbReference>
<dbReference type="SUPFAM" id="SSF48350">
    <property type="entry name" value="GTPase activation domain, GAP"/>
    <property type="match status" value="1"/>
</dbReference>
<dbReference type="CDD" id="cd00030">
    <property type="entry name" value="C2"/>
    <property type="match status" value="1"/>
</dbReference>
<dbReference type="EMBL" id="GG738882">
    <property type="protein sequence ID" value="EFC41938.1"/>
    <property type="molecule type" value="Genomic_DNA"/>
</dbReference>
<dbReference type="Gene3D" id="1.10.506.10">
    <property type="entry name" value="GTPase Activation - p120gap, domain 1"/>
    <property type="match status" value="1"/>
</dbReference>
<dbReference type="KEGG" id="ngr:NAEGRDRAFT_50703"/>
<dbReference type="PROSITE" id="PS50004">
    <property type="entry name" value="C2"/>
    <property type="match status" value="1"/>
</dbReference>
<feature type="domain" description="Ras-GAP" evidence="4">
    <location>
        <begin position="454"/>
        <end position="648"/>
    </location>
</feature>
<dbReference type="InterPro" id="IPR035892">
    <property type="entry name" value="C2_domain_sf"/>
</dbReference>
<dbReference type="PROSITE" id="PS50018">
    <property type="entry name" value="RAS_GTPASE_ACTIV_2"/>
    <property type="match status" value="1"/>
</dbReference>
<dbReference type="InterPro" id="IPR039360">
    <property type="entry name" value="Ras_GTPase"/>
</dbReference>
<dbReference type="Pfam" id="PF00616">
    <property type="entry name" value="RasGAP"/>
    <property type="match status" value="1"/>
</dbReference>
<evidence type="ECO:0000256" key="2">
    <source>
        <dbReference type="SAM" id="MobiDB-lite"/>
    </source>
</evidence>
<dbReference type="GeneID" id="8851552"/>
<keyword evidence="1" id="KW-0343">GTPase activation</keyword>
<dbReference type="Gene3D" id="1.20.140.30">
    <property type="entry name" value="MOB kinase activator"/>
    <property type="match status" value="1"/>
</dbReference>
<evidence type="ECO:0000256" key="1">
    <source>
        <dbReference type="ARBA" id="ARBA00022468"/>
    </source>
</evidence>
<dbReference type="SMART" id="SM00323">
    <property type="entry name" value="RasGAP"/>
    <property type="match status" value="1"/>
</dbReference>
<evidence type="ECO:0000259" key="4">
    <source>
        <dbReference type="PROSITE" id="PS50018"/>
    </source>
</evidence>
<dbReference type="Gene3D" id="2.60.40.150">
    <property type="entry name" value="C2 domain"/>
    <property type="match status" value="1"/>
</dbReference>
<dbReference type="eggNOG" id="KOG2059">
    <property type="taxonomic scope" value="Eukaryota"/>
</dbReference>